<feature type="signal peptide" evidence="2">
    <location>
        <begin position="1"/>
        <end position="28"/>
    </location>
</feature>
<reference evidence="3" key="1">
    <citation type="submission" date="2020-07" db="EMBL/GenBank/DDBJ databases">
        <title>Multicomponent nature underlies the extraordinary mechanical properties of spider dragline silk.</title>
        <authorList>
            <person name="Kono N."/>
            <person name="Nakamura H."/>
            <person name="Mori M."/>
            <person name="Yoshida Y."/>
            <person name="Ohtoshi R."/>
            <person name="Malay A.D."/>
            <person name="Moran D.A.P."/>
            <person name="Tomita M."/>
            <person name="Numata K."/>
            <person name="Arakawa K."/>
        </authorList>
    </citation>
    <scope>NUCLEOTIDE SEQUENCE</scope>
</reference>
<gene>
    <name evidence="3" type="ORF">TNCT_304171</name>
</gene>
<protein>
    <recommendedName>
        <fullName evidence="5">Secreted protein</fullName>
    </recommendedName>
</protein>
<evidence type="ECO:0008006" key="5">
    <source>
        <dbReference type="Google" id="ProtNLM"/>
    </source>
</evidence>
<organism evidence="3 4">
    <name type="scientific">Trichonephila clavata</name>
    <name type="common">Joro spider</name>
    <name type="synonym">Nephila clavata</name>
    <dbReference type="NCBI Taxonomy" id="2740835"/>
    <lineage>
        <taxon>Eukaryota</taxon>
        <taxon>Metazoa</taxon>
        <taxon>Ecdysozoa</taxon>
        <taxon>Arthropoda</taxon>
        <taxon>Chelicerata</taxon>
        <taxon>Arachnida</taxon>
        <taxon>Araneae</taxon>
        <taxon>Araneomorphae</taxon>
        <taxon>Entelegynae</taxon>
        <taxon>Araneoidea</taxon>
        <taxon>Nephilidae</taxon>
        <taxon>Trichonephila</taxon>
    </lineage>
</organism>
<evidence type="ECO:0000256" key="1">
    <source>
        <dbReference type="SAM" id="MobiDB-lite"/>
    </source>
</evidence>
<dbReference type="Proteomes" id="UP000887116">
    <property type="component" value="Unassembled WGS sequence"/>
</dbReference>
<evidence type="ECO:0000313" key="3">
    <source>
        <dbReference type="EMBL" id="GFR20847.1"/>
    </source>
</evidence>
<dbReference type="EMBL" id="BMAO01037875">
    <property type="protein sequence ID" value="GFR20847.1"/>
    <property type="molecule type" value="Genomic_DNA"/>
</dbReference>
<evidence type="ECO:0000313" key="4">
    <source>
        <dbReference type="Proteomes" id="UP000887116"/>
    </source>
</evidence>
<evidence type="ECO:0000256" key="2">
    <source>
        <dbReference type="SAM" id="SignalP"/>
    </source>
</evidence>
<proteinExistence type="predicted"/>
<feature type="region of interest" description="Disordered" evidence="1">
    <location>
        <begin position="33"/>
        <end position="71"/>
    </location>
</feature>
<accession>A0A8X6LU81</accession>
<dbReference type="AlphaFoldDB" id="A0A8X6LU81"/>
<keyword evidence="4" id="KW-1185">Reference proteome</keyword>
<name>A0A8X6LU81_TRICU</name>
<sequence length="71" mass="7979">MPSRCMGILSVLGLTTLIPLSVVRRALAPRISQSHQIGHRNRKRTSSQPGLHVKRDHFHPEGTCPHNFSFL</sequence>
<keyword evidence="2" id="KW-0732">Signal</keyword>
<feature type="chain" id="PRO_5036468871" description="Secreted protein" evidence="2">
    <location>
        <begin position="29"/>
        <end position="71"/>
    </location>
</feature>
<comment type="caution">
    <text evidence="3">The sequence shown here is derived from an EMBL/GenBank/DDBJ whole genome shotgun (WGS) entry which is preliminary data.</text>
</comment>